<gene>
    <name evidence="1" type="ORF">F383_28473</name>
</gene>
<dbReference type="EMBL" id="KN425664">
    <property type="protein sequence ID" value="KHG23608.1"/>
    <property type="molecule type" value="Genomic_DNA"/>
</dbReference>
<name>A0A0B0PA41_GOSAR</name>
<organism evidence="1 2">
    <name type="scientific">Gossypium arboreum</name>
    <name type="common">Tree cotton</name>
    <name type="synonym">Gossypium nanking</name>
    <dbReference type="NCBI Taxonomy" id="29729"/>
    <lineage>
        <taxon>Eukaryota</taxon>
        <taxon>Viridiplantae</taxon>
        <taxon>Streptophyta</taxon>
        <taxon>Embryophyta</taxon>
        <taxon>Tracheophyta</taxon>
        <taxon>Spermatophyta</taxon>
        <taxon>Magnoliopsida</taxon>
        <taxon>eudicotyledons</taxon>
        <taxon>Gunneridae</taxon>
        <taxon>Pentapetalae</taxon>
        <taxon>rosids</taxon>
        <taxon>malvids</taxon>
        <taxon>Malvales</taxon>
        <taxon>Malvaceae</taxon>
        <taxon>Malvoideae</taxon>
        <taxon>Gossypium</taxon>
    </lineage>
</organism>
<dbReference type="Proteomes" id="UP000032142">
    <property type="component" value="Unassembled WGS sequence"/>
</dbReference>
<evidence type="ECO:0000313" key="2">
    <source>
        <dbReference type="Proteomes" id="UP000032142"/>
    </source>
</evidence>
<protein>
    <submittedName>
        <fullName evidence="1">Uncharacterized protein</fullName>
    </submittedName>
</protein>
<sequence length="15" mass="1905">MLSYFQFLLLLFKKN</sequence>
<reference evidence="2" key="1">
    <citation type="submission" date="2014-09" db="EMBL/GenBank/DDBJ databases">
        <authorList>
            <person name="Mudge J."/>
            <person name="Ramaraj T."/>
            <person name="Lindquist I.E."/>
            <person name="Bharti A.K."/>
            <person name="Sundararajan A."/>
            <person name="Cameron C.T."/>
            <person name="Woodward J.E."/>
            <person name="May G.D."/>
            <person name="Brubaker C."/>
            <person name="Broadhvest J."/>
            <person name="Wilkins T.A."/>
        </authorList>
    </citation>
    <scope>NUCLEOTIDE SEQUENCE</scope>
    <source>
        <strain evidence="2">cv. AKA8401</strain>
    </source>
</reference>
<proteinExistence type="predicted"/>
<keyword evidence="2" id="KW-1185">Reference proteome</keyword>
<accession>A0A0B0PA41</accession>
<evidence type="ECO:0000313" key="1">
    <source>
        <dbReference type="EMBL" id="KHG23608.1"/>
    </source>
</evidence>